<dbReference type="EC" id="2.4.1.21" evidence="8"/>
<evidence type="ECO:0000313" key="11">
    <source>
        <dbReference type="EMBL" id="KDR41181.1"/>
    </source>
</evidence>
<comment type="similarity">
    <text evidence="4 8">Belongs to the glycosyltransferase 1 family. Bacterial/plant glycogen synthase subfamily.</text>
</comment>
<dbReference type="Pfam" id="PF00534">
    <property type="entry name" value="Glycos_transf_1"/>
    <property type="match status" value="1"/>
</dbReference>
<keyword evidence="12" id="KW-1185">Reference proteome</keyword>
<feature type="domain" description="Glycosyl transferase family 1" evidence="9">
    <location>
        <begin position="306"/>
        <end position="449"/>
    </location>
</feature>
<dbReference type="SUPFAM" id="SSF53756">
    <property type="entry name" value="UDP-Glycosyltransferase/glycogen phosphorylase"/>
    <property type="match status" value="1"/>
</dbReference>
<dbReference type="InterPro" id="IPR001296">
    <property type="entry name" value="Glyco_trans_1"/>
</dbReference>
<dbReference type="Pfam" id="PF08323">
    <property type="entry name" value="Glyco_transf_5"/>
    <property type="match status" value="1"/>
</dbReference>
<dbReference type="Proteomes" id="UP000027466">
    <property type="component" value="Unassembled WGS sequence"/>
</dbReference>
<dbReference type="InterPro" id="IPR013534">
    <property type="entry name" value="Starch_synth_cat_dom"/>
</dbReference>
<dbReference type="STRING" id="60547.GCA_000751215_01220"/>
<evidence type="ECO:0000259" key="10">
    <source>
        <dbReference type="Pfam" id="PF08323"/>
    </source>
</evidence>
<dbReference type="GO" id="GO:0004373">
    <property type="term" value="F:alpha-1,4-glucan glucosyltransferase (UDP-glucose donor) activity"/>
    <property type="evidence" value="ECO:0007669"/>
    <property type="project" value="InterPro"/>
</dbReference>
<dbReference type="UniPathway" id="UPA00164"/>
<dbReference type="GO" id="GO:0005978">
    <property type="term" value="P:glycogen biosynthetic process"/>
    <property type="evidence" value="ECO:0007669"/>
    <property type="project" value="UniProtKB-UniRule"/>
</dbReference>
<accession>A0A069PV49</accession>
<evidence type="ECO:0000256" key="3">
    <source>
        <dbReference type="ARBA" id="ARBA00004964"/>
    </source>
</evidence>
<name>A0A069PV49_9BURK</name>
<dbReference type="AlphaFoldDB" id="A0A069PV49"/>
<comment type="function">
    <text evidence="2 8">Synthesizes alpha-1,4-glucan chains using ADP-glucose.</text>
</comment>
<keyword evidence="6 8" id="KW-0808">Transferase</keyword>
<dbReference type="InterPro" id="IPR011835">
    <property type="entry name" value="GS/SS"/>
</dbReference>
<keyword evidence="7 8" id="KW-0320">Glycogen biosynthesis</keyword>
<dbReference type="PANTHER" id="PTHR45825:SF11">
    <property type="entry name" value="ALPHA AMYLASE DOMAIN-CONTAINING PROTEIN"/>
    <property type="match status" value="1"/>
</dbReference>
<evidence type="ECO:0000256" key="7">
    <source>
        <dbReference type="ARBA" id="ARBA00023056"/>
    </source>
</evidence>
<evidence type="ECO:0000256" key="5">
    <source>
        <dbReference type="ARBA" id="ARBA00022676"/>
    </source>
</evidence>
<keyword evidence="5 8" id="KW-0328">Glycosyltransferase</keyword>
<feature type="domain" description="Starch synthase catalytic" evidence="10">
    <location>
        <begin position="4"/>
        <end position="242"/>
    </location>
</feature>
<evidence type="ECO:0000256" key="4">
    <source>
        <dbReference type="ARBA" id="ARBA00010281"/>
    </source>
</evidence>
<reference evidence="11 12" key="1">
    <citation type="submission" date="2014-03" db="EMBL/GenBank/DDBJ databases">
        <title>Draft Genome Sequences of Four Burkholderia Strains.</title>
        <authorList>
            <person name="Liu X.Y."/>
            <person name="Li C.X."/>
            <person name="Xu J.H."/>
        </authorList>
    </citation>
    <scope>NUCLEOTIDE SEQUENCE [LARGE SCALE GENOMIC DNA]</scope>
    <source>
        <strain evidence="11 12">DSM 50014</strain>
    </source>
</reference>
<evidence type="ECO:0000256" key="1">
    <source>
        <dbReference type="ARBA" id="ARBA00001478"/>
    </source>
</evidence>
<comment type="catalytic activity">
    <reaction evidence="1 8">
        <text>[(1-&gt;4)-alpha-D-glucosyl](n) + ADP-alpha-D-glucose = [(1-&gt;4)-alpha-D-glucosyl](n+1) + ADP + H(+)</text>
        <dbReference type="Rhea" id="RHEA:18189"/>
        <dbReference type="Rhea" id="RHEA-COMP:9584"/>
        <dbReference type="Rhea" id="RHEA-COMP:9587"/>
        <dbReference type="ChEBI" id="CHEBI:15378"/>
        <dbReference type="ChEBI" id="CHEBI:15444"/>
        <dbReference type="ChEBI" id="CHEBI:57498"/>
        <dbReference type="ChEBI" id="CHEBI:456216"/>
        <dbReference type="EC" id="2.4.1.21"/>
    </reaction>
</comment>
<dbReference type="NCBIfam" id="NF001899">
    <property type="entry name" value="PRK00654.1-2"/>
    <property type="match status" value="1"/>
</dbReference>
<dbReference type="PANTHER" id="PTHR45825">
    <property type="entry name" value="GRANULE-BOUND STARCH SYNTHASE 1, CHLOROPLASTIC/AMYLOPLASTIC"/>
    <property type="match status" value="1"/>
</dbReference>
<dbReference type="GO" id="GO:0009011">
    <property type="term" value="F:alpha-1,4-glucan glucosyltransferase (ADP-glucose donor) activity"/>
    <property type="evidence" value="ECO:0007669"/>
    <property type="project" value="UniProtKB-UniRule"/>
</dbReference>
<evidence type="ECO:0000256" key="2">
    <source>
        <dbReference type="ARBA" id="ARBA00002764"/>
    </source>
</evidence>
<protein>
    <recommendedName>
        <fullName evidence="8">Glycogen synthase</fullName>
        <ecNumber evidence="8">2.4.1.21</ecNumber>
    </recommendedName>
    <alternativeName>
        <fullName evidence="8">Starch [bacterial glycogen] synthase</fullName>
    </alternativeName>
</protein>
<evidence type="ECO:0000256" key="8">
    <source>
        <dbReference type="HAMAP-Rule" id="MF_00484"/>
    </source>
</evidence>
<dbReference type="RefSeq" id="WP_035927308.1">
    <property type="nucleotide sequence ID" value="NZ_CADFFX010000005.1"/>
</dbReference>
<comment type="pathway">
    <text evidence="3 8">Glycan biosynthesis; glycogen biosynthesis.</text>
</comment>
<dbReference type="HAMAP" id="MF_00484">
    <property type="entry name" value="Glycogen_synth"/>
    <property type="match status" value="1"/>
</dbReference>
<comment type="caution">
    <text evidence="11">The sequence shown here is derived from an EMBL/GenBank/DDBJ whole genome shotgun (WGS) entry which is preliminary data.</text>
</comment>
<dbReference type="CDD" id="cd03791">
    <property type="entry name" value="GT5_Glycogen_synthase_DULL1-like"/>
    <property type="match status" value="1"/>
</dbReference>
<sequence length="525" mass="55742">MSLNVLLVASEAVPLAKTGGLGDMVSAYAAALRQAGVDATILMPAYPAAVALAEGLHKLATLPGLPGGDGALLRGRMPGTGVPVLLLRSDALYARAGLYQDEQGRDYTDNAIRFAALSTAAARIAQGVRGVKTPDIVHAHDWHCGLTPLLMKRAGVHAKSVFTIHNLAFQGNYSLSLGAALGVPAAWLVPALTRPESIEFYGALSLMKAGIVHADHVTTVSETYAREILTPRFGHLMEGVLQSCAGKLTGVINGIDGETWNPATDPLIARNYSFDDMRGKHVCKRALQQMFGLPADPFVPLMAIGSRMTGQKLADVAVDAIPPLLEKHPRLQIAVIGKGDAYIESGFRRLAQAWPDRVGVHIGYDERRAHALHAGADILLHGSRFEPCGLTQIYAMRYGTLPVASRVGGLADTIVDAGGEPCTQPAGPTGFLFDGDSAHDVIAGATRAIDAFMRPQQWRTLQRNAMSRDYGWSRAVERFVGLYAGLTGARPAKSALRPRRAPQAAAPAFVERTPDAAAPLVARSA</sequence>
<gene>
    <name evidence="8" type="primary">glgA</name>
    <name evidence="11" type="ORF">BG61_20005</name>
</gene>
<feature type="binding site" evidence="8">
    <location>
        <position position="17"/>
    </location>
    <ligand>
        <name>ADP-alpha-D-glucose</name>
        <dbReference type="ChEBI" id="CHEBI:57498"/>
    </ligand>
</feature>
<dbReference type="Gene3D" id="3.40.50.2000">
    <property type="entry name" value="Glycogen Phosphorylase B"/>
    <property type="match status" value="2"/>
</dbReference>
<organism evidence="11 12">
    <name type="scientific">Caballeronia glathei</name>
    <dbReference type="NCBI Taxonomy" id="60547"/>
    <lineage>
        <taxon>Bacteria</taxon>
        <taxon>Pseudomonadati</taxon>
        <taxon>Pseudomonadota</taxon>
        <taxon>Betaproteobacteria</taxon>
        <taxon>Burkholderiales</taxon>
        <taxon>Burkholderiaceae</taxon>
        <taxon>Caballeronia</taxon>
    </lineage>
</organism>
<evidence type="ECO:0000256" key="6">
    <source>
        <dbReference type="ARBA" id="ARBA00022679"/>
    </source>
</evidence>
<proteinExistence type="inferred from homology"/>
<dbReference type="NCBIfam" id="TIGR02095">
    <property type="entry name" value="glgA"/>
    <property type="match status" value="1"/>
</dbReference>
<dbReference type="EMBL" id="JFHC01000030">
    <property type="protein sequence ID" value="KDR41181.1"/>
    <property type="molecule type" value="Genomic_DNA"/>
</dbReference>
<evidence type="ECO:0000259" key="9">
    <source>
        <dbReference type="Pfam" id="PF00534"/>
    </source>
</evidence>
<evidence type="ECO:0000313" key="12">
    <source>
        <dbReference type="Proteomes" id="UP000027466"/>
    </source>
</evidence>